<proteinExistence type="predicted"/>
<sequence>MRRDCVGSAQLNLQVLFFGVDVPEGNVFSSKCRQRSMNPYGVKLIRPSAARGAAPGHQGDLNAAVTREEDEGLGSTLFGDPALSDRVWKDTVVDG</sequence>
<evidence type="ECO:0000313" key="2">
    <source>
        <dbReference type="Proteomes" id="UP000281406"/>
    </source>
</evidence>
<keyword evidence="2" id="KW-1185">Reference proteome</keyword>
<gene>
    <name evidence="1" type="ORF">DPX16_1551</name>
</gene>
<dbReference type="EMBL" id="RJVU01061863">
    <property type="protein sequence ID" value="ROJ30572.1"/>
    <property type="molecule type" value="Genomic_DNA"/>
</dbReference>
<name>A0A3N0XSK8_ANAGA</name>
<organism evidence="1 2">
    <name type="scientific">Anabarilius grahami</name>
    <name type="common">Kanglang fish</name>
    <name type="synonym">Barilius grahami</name>
    <dbReference type="NCBI Taxonomy" id="495550"/>
    <lineage>
        <taxon>Eukaryota</taxon>
        <taxon>Metazoa</taxon>
        <taxon>Chordata</taxon>
        <taxon>Craniata</taxon>
        <taxon>Vertebrata</taxon>
        <taxon>Euteleostomi</taxon>
        <taxon>Actinopterygii</taxon>
        <taxon>Neopterygii</taxon>
        <taxon>Teleostei</taxon>
        <taxon>Ostariophysi</taxon>
        <taxon>Cypriniformes</taxon>
        <taxon>Xenocyprididae</taxon>
        <taxon>Xenocypridinae</taxon>
        <taxon>Xenocypridinae incertae sedis</taxon>
        <taxon>Anabarilius</taxon>
    </lineage>
</organism>
<evidence type="ECO:0000313" key="1">
    <source>
        <dbReference type="EMBL" id="ROJ30572.1"/>
    </source>
</evidence>
<comment type="caution">
    <text evidence="1">The sequence shown here is derived from an EMBL/GenBank/DDBJ whole genome shotgun (WGS) entry which is preliminary data.</text>
</comment>
<dbReference type="AlphaFoldDB" id="A0A3N0XSK8"/>
<accession>A0A3N0XSK8</accession>
<reference evidence="1 2" key="1">
    <citation type="submission" date="2018-10" db="EMBL/GenBank/DDBJ databases">
        <title>Genome assembly for a Yunnan-Guizhou Plateau 3E fish, Anabarilius grahami (Regan), and its evolutionary and genetic applications.</title>
        <authorList>
            <person name="Jiang W."/>
        </authorList>
    </citation>
    <scope>NUCLEOTIDE SEQUENCE [LARGE SCALE GENOMIC DNA]</scope>
    <source>
        <strain evidence="1">AG-KIZ</strain>
        <tissue evidence="1">Muscle</tissue>
    </source>
</reference>
<dbReference type="Proteomes" id="UP000281406">
    <property type="component" value="Unassembled WGS sequence"/>
</dbReference>
<protein>
    <submittedName>
        <fullName evidence="1">Uncharacterized protein</fullName>
    </submittedName>
</protein>